<feature type="compositionally biased region" description="Basic and acidic residues" evidence="1">
    <location>
        <begin position="160"/>
        <end position="170"/>
    </location>
</feature>
<dbReference type="Proteomes" id="UP000008281">
    <property type="component" value="Unassembled WGS sequence"/>
</dbReference>
<dbReference type="OrthoDB" id="5901058at2759"/>
<evidence type="ECO:0000256" key="1">
    <source>
        <dbReference type="SAM" id="MobiDB-lite"/>
    </source>
</evidence>
<evidence type="ECO:0000313" key="2">
    <source>
        <dbReference type="EMBL" id="EFO85550.1"/>
    </source>
</evidence>
<dbReference type="FunCoup" id="E3N4I3">
    <property type="interactions" value="2"/>
</dbReference>
<proteinExistence type="predicted"/>
<reference evidence="2" key="1">
    <citation type="submission" date="2007-07" db="EMBL/GenBank/DDBJ databases">
        <title>PCAP assembly of the Caenorhabditis remanei genome.</title>
        <authorList>
            <consortium name="The Caenorhabditis remanei Sequencing Consortium"/>
            <person name="Wilson R.K."/>
        </authorList>
    </citation>
    <scope>NUCLEOTIDE SEQUENCE [LARGE SCALE GENOMIC DNA]</scope>
    <source>
        <strain evidence="2">PB4641</strain>
    </source>
</reference>
<name>E3N4I3_CAERE</name>
<dbReference type="Gene3D" id="1.10.287.1490">
    <property type="match status" value="1"/>
</dbReference>
<gene>
    <name evidence="2" type="ORF">CRE_29098</name>
</gene>
<organism evidence="3">
    <name type="scientific">Caenorhabditis remanei</name>
    <name type="common">Caenorhabditis vulgaris</name>
    <dbReference type="NCBI Taxonomy" id="31234"/>
    <lineage>
        <taxon>Eukaryota</taxon>
        <taxon>Metazoa</taxon>
        <taxon>Ecdysozoa</taxon>
        <taxon>Nematoda</taxon>
        <taxon>Chromadorea</taxon>
        <taxon>Rhabditida</taxon>
        <taxon>Rhabditina</taxon>
        <taxon>Rhabditomorpha</taxon>
        <taxon>Rhabditoidea</taxon>
        <taxon>Rhabditidae</taxon>
        <taxon>Peloderinae</taxon>
        <taxon>Caenorhabditis</taxon>
    </lineage>
</organism>
<evidence type="ECO:0000313" key="3">
    <source>
        <dbReference type="Proteomes" id="UP000008281"/>
    </source>
</evidence>
<feature type="region of interest" description="Disordered" evidence="1">
    <location>
        <begin position="160"/>
        <end position="196"/>
    </location>
</feature>
<dbReference type="AlphaFoldDB" id="E3N4I3"/>
<accession>E3N4I3</accession>
<dbReference type="InParanoid" id="E3N4I3"/>
<protein>
    <submittedName>
        <fullName evidence="2">Uncharacterized protein</fullName>
    </submittedName>
</protein>
<dbReference type="eggNOG" id="ENOG502TKC1">
    <property type="taxonomic scope" value="Eukaryota"/>
</dbReference>
<dbReference type="HOGENOM" id="CLU_1200793_0_0_1"/>
<dbReference type="EMBL" id="DS268526">
    <property type="protein sequence ID" value="EFO85550.1"/>
    <property type="molecule type" value="Genomic_DNA"/>
</dbReference>
<keyword evidence="3" id="KW-1185">Reference proteome</keyword>
<sequence length="231" mass="27082">MHHAAAPFTSDRPIPVHYYANELNRFVQGIVPDATQEQIKTIESIAMNVKASQEYSQQKVSFQINELEEKMKQKENENEELKSKLNRLEKKFEHMKIEKDLYEYNAVCNDQYENYITQLKKDFKEKMEMERDNFKRSCSNASEKIKELKSQVSQLERKVKSVEKDCREGNSDSLAEDASEKKEDIGNGNPEVQKMQAENANLRRINQCAEKKIDMLNETIEVLKKKISRNH</sequence>